<organism evidence="2 3">
    <name type="scientific">Calicophoron daubneyi</name>
    <name type="common">Rumen fluke</name>
    <name type="synonym">Paramphistomum daubneyi</name>
    <dbReference type="NCBI Taxonomy" id="300641"/>
    <lineage>
        <taxon>Eukaryota</taxon>
        <taxon>Metazoa</taxon>
        <taxon>Spiralia</taxon>
        <taxon>Lophotrochozoa</taxon>
        <taxon>Platyhelminthes</taxon>
        <taxon>Trematoda</taxon>
        <taxon>Digenea</taxon>
        <taxon>Plagiorchiida</taxon>
        <taxon>Pronocephalata</taxon>
        <taxon>Paramphistomoidea</taxon>
        <taxon>Paramphistomidae</taxon>
        <taxon>Calicophoron</taxon>
    </lineage>
</organism>
<dbReference type="AlphaFoldDB" id="A0AAV2U098"/>
<feature type="region of interest" description="Disordered" evidence="1">
    <location>
        <begin position="72"/>
        <end position="103"/>
    </location>
</feature>
<comment type="caution">
    <text evidence="2">The sequence shown here is derived from an EMBL/GenBank/DDBJ whole genome shotgun (WGS) entry which is preliminary data.</text>
</comment>
<feature type="compositionally biased region" description="Polar residues" evidence="1">
    <location>
        <begin position="74"/>
        <end position="89"/>
    </location>
</feature>
<sequence length="326" mass="37140">MIAYIIFCRCTDENFRTLVTPYPKIHEVNTSSGFSTDDHCLPVRENQGIVRMGTDFDARSYQHISSDHIRTDNFQDATSSPGNPSSWQDGSHHVLPNPEATSDMGKSYRALPVYQFENGRIFDFHTLSTTGLAEWAKQLWETGMYIRQLVQEDWGAVAGLAALILVNYKSINCGLFKEGSLYKTVRILLHSNEKRLNSSSYSSRSPEADLRTPLSKPSEVYSLHHRFVEMLKSHCCSTVHNSQSNVQSLNVSSTPRKSFKSSIENTYSASVNRIDSTYFSKVFQQRDAIRSLTRTNLLLPLMQMLDNHQLVNPWLQEVIELMRNSE</sequence>
<evidence type="ECO:0000313" key="2">
    <source>
        <dbReference type="EMBL" id="CAL5142115.1"/>
    </source>
</evidence>
<name>A0AAV2U098_CALDB</name>
<proteinExistence type="predicted"/>
<evidence type="ECO:0000313" key="3">
    <source>
        <dbReference type="Proteomes" id="UP001497525"/>
    </source>
</evidence>
<gene>
    <name evidence="2" type="ORF">CDAUBV1_LOCUS17393</name>
</gene>
<accession>A0AAV2U098</accession>
<protein>
    <submittedName>
        <fullName evidence="2">Uncharacterized protein</fullName>
    </submittedName>
</protein>
<dbReference type="EMBL" id="CAXLJL010000956">
    <property type="protein sequence ID" value="CAL5142115.1"/>
    <property type="molecule type" value="Genomic_DNA"/>
</dbReference>
<dbReference type="Proteomes" id="UP001497525">
    <property type="component" value="Unassembled WGS sequence"/>
</dbReference>
<evidence type="ECO:0000256" key="1">
    <source>
        <dbReference type="SAM" id="MobiDB-lite"/>
    </source>
</evidence>
<reference evidence="2" key="1">
    <citation type="submission" date="2024-06" db="EMBL/GenBank/DDBJ databases">
        <authorList>
            <person name="Liu X."/>
            <person name="Lenzi L."/>
            <person name="Haldenby T S."/>
            <person name="Uol C."/>
        </authorList>
    </citation>
    <scope>NUCLEOTIDE SEQUENCE</scope>
</reference>